<dbReference type="Proteomes" id="UP000008743">
    <property type="component" value="Unassembled WGS sequence"/>
</dbReference>
<protein>
    <submittedName>
        <fullName evidence="2">Uncharacterized protein</fullName>
    </submittedName>
</protein>
<feature type="compositionally biased region" description="Acidic residues" evidence="1">
    <location>
        <begin position="426"/>
        <end position="440"/>
    </location>
</feature>
<sequence length="460" mass="49917">MLLAGRSIAMQPALLRGASASASATASASASASAVAVSRQIRVPLAQRSAMAAVSARALSSSSSLSPSGNGTPFLPQPQHFAALSAPPPGTFPDHHNHQLGLVKPVPATVLRRPNRRGDAARIHAVPNELSTVITRDEFLQSAVRSGMYSALIKLEPELKAALDAEMDKQRVVTLGRLEGVLGQILSRLHRGDARASKIKQKMVTGAGPDVDFDLDSTQTAADNKADQLAPVVEQAVVAGEETSVEQPEAEDKAPEPLPETPEKEQAPETPPKSESEKLADVVPKEKAQSRGAPPPFAIQFMQLPPAEDGTQRRCQRLDKVITINIAHPDFLERASYRQQRLQMNDRLSSYLAEIIGMYYRDDELKNMMFGVQGSTSGQSSETYYERTLDVISRFEHVMKKNMKSLQTELDRSTKGMSHEAPTDASAEEAAEGDYGESSEDSPLFGETKKKTRKRASKRD</sequence>
<keyword evidence="3" id="KW-1185">Reference proteome</keyword>
<proteinExistence type="predicted"/>
<dbReference type="EMBL" id="KE346362">
    <property type="protein sequence ID" value="KJE90799.1"/>
    <property type="molecule type" value="Genomic_DNA"/>
</dbReference>
<evidence type="ECO:0000256" key="1">
    <source>
        <dbReference type="SAM" id="MobiDB-lite"/>
    </source>
</evidence>
<evidence type="ECO:0000313" key="2">
    <source>
        <dbReference type="EMBL" id="KJE90799.1"/>
    </source>
</evidence>
<name>A0A0D2X1H1_CAPO3</name>
<feature type="compositionally biased region" description="Basic and acidic residues" evidence="1">
    <location>
        <begin position="250"/>
        <end position="289"/>
    </location>
</feature>
<reference evidence="3" key="1">
    <citation type="submission" date="2011-02" db="EMBL/GenBank/DDBJ databases">
        <title>The Genome Sequence of Capsaspora owczarzaki ATCC 30864.</title>
        <authorList>
            <person name="Russ C."/>
            <person name="Cuomo C."/>
            <person name="Burger G."/>
            <person name="Gray M.W."/>
            <person name="Holland P.W.H."/>
            <person name="King N."/>
            <person name="Lang F.B.F."/>
            <person name="Roger A.J."/>
            <person name="Ruiz-Trillo I."/>
            <person name="Young S.K."/>
            <person name="Zeng Q."/>
            <person name="Gargeya S."/>
            <person name="Alvarado L."/>
            <person name="Berlin A."/>
            <person name="Chapman S.B."/>
            <person name="Chen Z."/>
            <person name="Freedman E."/>
            <person name="Gellesch M."/>
            <person name="Goldberg J."/>
            <person name="Griggs A."/>
            <person name="Gujja S."/>
            <person name="Heilman E."/>
            <person name="Heiman D."/>
            <person name="Howarth C."/>
            <person name="Mehta T."/>
            <person name="Neiman D."/>
            <person name="Pearson M."/>
            <person name="Roberts A."/>
            <person name="Saif S."/>
            <person name="Shea T."/>
            <person name="Shenoy N."/>
            <person name="Sisk P."/>
            <person name="Stolte C."/>
            <person name="Sykes S."/>
            <person name="White J."/>
            <person name="Yandava C."/>
            <person name="Haas B."/>
            <person name="Nusbaum C."/>
            <person name="Birren B."/>
        </authorList>
    </citation>
    <scope>NUCLEOTIDE SEQUENCE</scope>
    <source>
        <strain evidence="3">ATCC 30864</strain>
    </source>
</reference>
<dbReference type="PhylomeDB" id="A0A0D2X1H1"/>
<feature type="compositionally biased region" description="Basic and acidic residues" evidence="1">
    <location>
        <begin position="409"/>
        <end position="422"/>
    </location>
</feature>
<gene>
    <name evidence="2" type="ORF">CAOG_009488</name>
</gene>
<dbReference type="InParanoid" id="A0A0D2X1H1"/>
<organism evidence="2 3">
    <name type="scientific">Capsaspora owczarzaki (strain ATCC 30864)</name>
    <dbReference type="NCBI Taxonomy" id="595528"/>
    <lineage>
        <taxon>Eukaryota</taxon>
        <taxon>Filasterea</taxon>
        <taxon>Capsaspora</taxon>
    </lineage>
</organism>
<feature type="region of interest" description="Disordered" evidence="1">
    <location>
        <begin position="406"/>
        <end position="460"/>
    </location>
</feature>
<dbReference type="AlphaFoldDB" id="A0A0D2X1H1"/>
<feature type="compositionally biased region" description="Basic residues" evidence="1">
    <location>
        <begin position="450"/>
        <end position="460"/>
    </location>
</feature>
<evidence type="ECO:0000313" key="3">
    <source>
        <dbReference type="Proteomes" id="UP000008743"/>
    </source>
</evidence>
<feature type="region of interest" description="Disordered" evidence="1">
    <location>
        <begin position="241"/>
        <end position="298"/>
    </location>
</feature>
<accession>A0A0D2X1H1</accession>